<dbReference type="EMBL" id="FLUM01000001">
    <property type="protein sequence ID" value="SBV98259.1"/>
    <property type="molecule type" value="Genomic_DNA"/>
</dbReference>
<gene>
    <name evidence="2" type="ORF">KL86DYS1_12124</name>
</gene>
<feature type="domain" description="Lcl C-terminal" evidence="1">
    <location>
        <begin position="103"/>
        <end position="200"/>
    </location>
</feature>
<dbReference type="Pfam" id="PF07603">
    <property type="entry name" value="Lcl_C"/>
    <property type="match status" value="1"/>
</dbReference>
<accession>A0A212JFP5</accession>
<protein>
    <recommendedName>
        <fullName evidence="1">Lcl C-terminal domain-containing protein</fullName>
    </recommendedName>
</protein>
<name>A0A212JFP5_9BACT</name>
<dbReference type="InterPro" id="IPR011460">
    <property type="entry name" value="Lcl_C"/>
</dbReference>
<proteinExistence type="predicted"/>
<reference evidence="2" key="1">
    <citation type="submission" date="2016-04" db="EMBL/GenBank/DDBJ databases">
        <authorList>
            <person name="Evans L.H."/>
            <person name="Alamgir A."/>
            <person name="Owens N."/>
            <person name="Weber N.D."/>
            <person name="Virtaneva K."/>
            <person name="Barbian K."/>
            <person name="Babar A."/>
            <person name="Rosenke K."/>
        </authorList>
    </citation>
    <scope>NUCLEOTIDE SEQUENCE</scope>
    <source>
        <strain evidence="2">86-1</strain>
    </source>
</reference>
<dbReference type="AlphaFoldDB" id="A0A212JFP5"/>
<evidence type="ECO:0000313" key="2">
    <source>
        <dbReference type="EMBL" id="SBV98259.1"/>
    </source>
</evidence>
<dbReference type="RefSeq" id="WP_296940695.1">
    <property type="nucleotide sequence ID" value="NZ_LT599032.1"/>
</dbReference>
<sequence>MKRILIMALFIGLLVPAGLKAQKVYRDASDRLILDLTVAAGMPADAVTNTSKTSVYALFNPSASSTLIPNNDHNGTINADVFQKLEVAPHDMNDAGVIGTTGPFTMNWITAFNGCKNSSYNGGGWRLPTQRELMLIWIFYPAFKSLFVYETMFTADGNYLSSTQGSSDSSSWFIWYINFYDGSAHQVGNTAQGYRARCVRELP</sequence>
<organism evidence="2">
    <name type="scientific">uncultured Dysgonomonas sp</name>
    <dbReference type="NCBI Taxonomy" id="206096"/>
    <lineage>
        <taxon>Bacteria</taxon>
        <taxon>Pseudomonadati</taxon>
        <taxon>Bacteroidota</taxon>
        <taxon>Bacteroidia</taxon>
        <taxon>Bacteroidales</taxon>
        <taxon>Dysgonomonadaceae</taxon>
        <taxon>Dysgonomonas</taxon>
        <taxon>environmental samples</taxon>
    </lineage>
</organism>
<evidence type="ECO:0000259" key="1">
    <source>
        <dbReference type="Pfam" id="PF07603"/>
    </source>
</evidence>